<reference evidence="1 2" key="1">
    <citation type="journal article" date="2011" name="J. Bacteriol.">
        <title>Complete genome sequence of Paenibacillus polymyxa SC2, a strain of plant growth-promoting Rhizobacterium with broad-spectrum antimicrobial activity.</title>
        <authorList>
            <person name="Ma M."/>
            <person name="Wang C."/>
            <person name="Ding Y."/>
            <person name="Li L."/>
            <person name="Shen D."/>
            <person name="Jiang X."/>
            <person name="Guan D."/>
            <person name="Cao F."/>
            <person name="Chen H."/>
            <person name="Feng R."/>
            <person name="Wang X."/>
            <person name="Ge Y."/>
            <person name="Yao L."/>
            <person name="Bing X."/>
            <person name="Yang X."/>
            <person name="Li J."/>
            <person name="Du B."/>
        </authorList>
    </citation>
    <scope>NUCLEOTIDE SEQUENCE [LARGE SCALE GENOMIC DNA]</scope>
    <source>
        <strain evidence="1 2">SC2</strain>
        <plasmid evidence="2">pSC2</plasmid>
    </source>
</reference>
<protein>
    <submittedName>
        <fullName evidence="1">Uncharacterized protein</fullName>
    </submittedName>
</protein>
<dbReference type="EMBL" id="CP002214">
    <property type="protein sequence ID" value="ADO59921.1"/>
    <property type="molecule type" value="Genomic_DNA"/>
</dbReference>
<dbReference type="Proteomes" id="UP000006868">
    <property type="component" value="Plasmid pSC2"/>
</dbReference>
<geneLocation type="plasmid" evidence="1 2">
    <name>pSC2</name>
</geneLocation>
<evidence type="ECO:0000313" key="2">
    <source>
        <dbReference type="Proteomes" id="UP000006868"/>
    </source>
</evidence>
<dbReference type="RefSeq" id="WP_013386335.1">
    <property type="nucleotide sequence ID" value="NC_014628.2"/>
</dbReference>
<gene>
    <name evidence="1" type="ORF">PPSC2_28565</name>
</gene>
<dbReference type="PATRIC" id="fig|886882.15.peg.6061"/>
<evidence type="ECO:0000313" key="1">
    <source>
        <dbReference type="EMBL" id="ADO59921.1"/>
    </source>
</evidence>
<dbReference type="KEGG" id="ppm:PPSC2_28565"/>
<proteinExistence type="predicted"/>
<name>E3EL89_PAEPS</name>
<organism evidence="1 2">
    <name type="scientific">Paenibacillus polymyxa (strain SC2)</name>
    <name type="common">Bacillus polymyxa</name>
    <dbReference type="NCBI Taxonomy" id="886882"/>
    <lineage>
        <taxon>Bacteria</taxon>
        <taxon>Bacillati</taxon>
        <taxon>Bacillota</taxon>
        <taxon>Bacilli</taxon>
        <taxon>Bacillales</taxon>
        <taxon>Paenibacillaceae</taxon>
        <taxon>Paenibacillus</taxon>
    </lineage>
</organism>
<dbReference type="HOGENOM" id="CLU_2438064_0_0_9"/>
<sequence>MIFEYFKNYELNHILTKLLSGTDTSIRCEIGFSEKLDTDCVNIYKNGQLVDTKKMEAIFEPLSVHINAKIKSYDVMEVGDDGEVFVFFLEGLHTFTNVA</sequence>
<keyword evidence="1" id="KW-0614">Plasmid</keyword>
<accession>E3EL89</accession>
<dbReference type="AlphaFoldDB" id="E3EL89"/>